<dbReference type="InterPro" id="IPR000873">
    <property type="entry name" value="AMP-dep_synth/lig_dom"/>
</dbReference>
<feature type="domain" description="AMP-dependent synthetase/ligase" evidence="1">
    <location>
        <begin position="6"/>
        <end position="58"/>
    </location>
</feature>
<evidence type="ECO:0000313" key="2">
    <source>
        <dbReference type="EMBL" id="PKC50091.1"/>
    </source>
</evidence>
<protein>
    <recommendedName>
        <fullName evidence="1">AMP-dependent synthetase/ligase domain-containing protein</fullName>
    </recommendedName>
</protein>
<dbReference type="Proteomes" id="UP000232688">
    <property type="component" value="Unassembled WGS sequence"/>
</dbReference>
<dbReference type="EMBL" id="LLXH01011068">
    <property type="protein sequence ID" value="PKC50091.1"/>
    <property type="molecule type" value="Genomic_DNA"/>
</dbReference>
<evidence type="ECO:0000259" key="1">
    <source>
        <dbReference type="Pfam" id="PF00501"/>
    </source>
</evidence>
<organism evidence="2 3">
    <name type="scientific">Rhizophagus irregularis</name>
    <dbReference type="NCBI Taxonomy" id="588596"/>
    <lineage>
        <taxon>Eukaryota</taxon>
        <taxon>Fungi</taxon>
        <taxon>Fungi incertae sedis</taxon>
        <taxon>Mucoromycota</taxon>
        <taxon>Glomeromycotina</taxon>
        <taxon>Glomeromycetes</taxon>
        <taxon>Glomerales</taxon>
        <taxon>Glomeraceae</taxon>
        <taxon>Rhizophagus</taxon>
    </lineage>
</organism>
<reference evidence="2 3" key="2">
    <citation type="submission" date="2017-10" db="EMBL/GenBank/DDBJ databases">
        <title>Genome analyses suggest a sexual origin of heterokaryosis in a supposedly ancient asexual fungus.</title>
        <authorList>
            <person name="Corradi N."/>
            <person name="Sedzielewska K."/>
            <person name="Noel J."/>
            <person name="Charron P."/>
            <person name="Farinelli L."/>
            <person name="Marton T."/>
            <person name="Kruger M."/>
            <person name="Pelin A."/>
            <person name="Brachmann A."/>
            <person name="Corradi N."/>
        </authorList>
    </citation>
    <scope>NUCLEOTIDE SEQUENCE [LARGE SCALE GENOMIC DNA]</scope>
    <source>
        <strain evidence="2 3">A1</strain>
    </source>
</reference>
<dbReference type="SUPFAM" id="SSF56801">
    <property type="entry name" value="Acetyl-CoA synthetase-like"/>
    <property type="match status" value="1"/>
</dbReference>
<accession>A0A2N0QGB7</accession>
<dbReference type="Pfam" id="PF00501">
    <property type="entry name" value="AMP-binding"/>
    <property type="match status" value="1"/>
</dbReference>
<gene>
    <name evidence="2" type="ORF">RhiirA1_487437</name>
</gene>
<proteinExistence type="predicted"/>
<name>A0A2N0QGB7_9GLOM</name>
<feature type="non-terminal residue" evidence="2">
    <location>
        <position position="1"/>
    </location>
</feature>
<dbReference type="AlphaFoldDB" id="A0A2N0QGB7"/>
<dbReference type="Gene3D" id="3.40.50.980">
    <property type="match status" value="2"/>
</dbReference>
<reference evidence="2 3" key="1">
    <citation type="submission" date="2017-10" db="EMBL/GenBank/DDBJ databases">
        <title>Extensive intraspecific genome diversity in a model arbuscular mycorrhizal fungus.</title>
        <authorList>
            <person name="Chen E.C.H."/>
            <person name="Morin E."/>
            <person name="Baudet D."/>
            <person name="Noel J."/>
            <person name="Ndikumana S."/>
            <person name="Charron P."/>
            <person name="St-Onge C."/>
            <person name="Giorgi J."/>
            <person name="Grigoriev I.V."/>
            <person name="Roux C."/>
            <person name="Martin F.M."/>
            <person name="Corradi N."/>
        </authorList>
    </citation>
    <scope>NUCLEOTIDE SEQUENCE [LARGE SCALE GENOMIC DNA]</scope>
    <source>
        <strain evidence="2 3">A1</strain>
    </source>
</reference>
<sequence length="62" mass="6985">EYTPEEVKSTTAYLCYSSGTTGKNKGVETTHYNMVSNLSQLDVFEDQINHENVYIGTLVSYN</sequence>
<evidence type="ECO:0000313" key="3">
    <source>
        <dbReference type="Proteomes" id="UP000232688"/>
    </source>
</evidence>
<comment type="caution">
    <text evidence="2">The sequence shown here is derived from an EMBL/GenBank/DDBJ whole genome shotgun (WGS) entry which is preliminary data.</text>
</comment>
<dbReference type="VEuPathDB" id="FungiDB:RhiirA1_487437"/>